<dbReference type="PROSITE" id="PS51257">
    <property type="entry name" value="PROKAR_LIPOPROTEIN"/>
    <property type="match status" value="1"/>
</dbReference>
<name>A0ABT2IPX2_9FLAO</name>
<dbReference type="Proteomes" id="UP001525566">
    <property type="component" value="Unassembled WGS sequence"/>
</dbReference>
<feature type="chain" id="PRO_5046153523" description="C1q domain-containing protein" evidence="1">
    <location>
        <begin position="22"/>
        <end position="973"/>
    </location>
</feature>
<gene>
    <name evidence="2" type="ORF">N0B48_00765</name>
</gene>
<dbReference type="EMBL" id="JAOAMU010000001">
    <property type="protein sequence ID" value="MCT2560410.1"/>
    <property type="molecule type" value="Genomic_DNA"/>
</dbReference>
<keyword evidence="3" id="KW-1185">Reference proteome</keyword>
<dbReference type="Gene3D" id="2.60.120.40">
    <property type="match status" value="1"/>
</dbReference>
<reference evidence="2 3" key="1">
    <citation type="submission" date="2022-09" db="EMBL/GenBank/DDBJ databases">
        <title>Chryseobacterium oleae sp.nov., isolated from the inter-root soil of Pyrola calliantha H. Andr. in Tibet.</title>
        <authorList>
            <person name="Li Z."/>
        </authorList>
    </citation>
    <scope>NUCLEOTIDE SEQUENCE [LARGE SCALE GENOMIC DNA]</scope>
    <source>
        <strain evidence="3">pc1-10</strain>
    </source>
</reference>
<evidence type="ECO:0000313" key="3">
    <source>
        <dbReference type="Proteomes" id="UP001525566"/>
    </source>
</evidence>
<dbReference type="RefSeq" id="WP_259835734.1">
    <property type="nucleotide sequence ID" value="NZ_JAOAMU010000001.1"/>
</dbReference>
<accession>A0ABT2IPX2</accession>
<proteinExistence type="predicted"/>
<organism evidence="2 3">
    <name type="scientific">Chryseobacterium herbae</name>
    <dbReference type="NCBI Taxonomy" id="2976476"/>
    <lineage>
        <taxon>Bacteria</taxon>
        <taxon>Pseudomonadati</taxon>
        <taxon>Bacteroidota</taxon>
        <taxon>Flavobacteriia</taxon>
        <taxon>Flavobacteriales</taxon>
        <taxon>Weeksellaceae</taxon>
        <taxon>Chryseobacterium group</taxon>
        <taxon>Chryseobacterium</taxon>
    </lineage>
</organism>
<feature type="signal peptide" evidence="1">
    <location>
        <begin position="1"/>
        <end position="21"/>
    </location>
</feature>
<dbReference type="InterPro" id="IPR008983">
    <property type="entry name" value="Tumour_necrosis_fac-like_dom"/>
</dbReference>
<keyword evidence="1" id="KW-0732">Signal</keyword>
<sequence length="973" mass="98870">MKKIILPIVLVALGCVQQVNAQVGINTPTPTSTFDITAKEATGTAKTAEGLLIPRVDRQRAQSMTDVPTSTLVYVNSIATGTATGTAANIDAIGYYYYNGTAWTKLTTGGSTNIYTADGTLAGNRIVTQGANTLAFTGTATNAFSVDGTTLSVDAENNRVGIGTAAPGQALSIVDGSSNNNFGIATFTHSNLTQGVGIGWEGIQSVGTKADASLSLNAKGAGHIVMQNSGTTGNVGINTTAPSSTLDISAKNATGTTTKAEGLLIPRVDRQRAQSMTGVPTSTLVYVNSIATGTATGTAANIDAIGYYYYNGTAWTKLGSDTNTNIYTNDGTLAGNRIVTQGANTLAFTGTATNAFSVDGTTLSVDATNNRIGIGTAAPGEALSIVDGSSNNNYSIATFTHSNLTKGVGIGWEGVQSRGSSTNVDLNLNAKGTGNIIMQTNGTTGNVGIGTTTPHAPLQFANTEGNRKMVLYETANNDHQYYGLGINSSVLRYQLDGTSASHAFYAGTSTTTSNELMRITGTGRVGIGTTAPGEALSVVDGSSSNDYSIATFTHSNLTQGVGIGWTGIQSRGTDANINLNLNAKGAGNILMQTTGNIGAGTTTPQRKLHVAGGLQVTNELNVGGSATAAGSAGTTGQVLTSNGAGAAPSWGSAATSTNIYSNDGTLAGNRIVTQGANTLAFTGTATNAFSVDGTTFSVDATNNRIGIGTTAPGNALTVVDGSSSNDYSIATFTHSNLTQGVGIGWTGIQSRGTDANINLNLNAKGSGNILMQTSGNIGAGTTSPQRKLHVAGGLQVTNELNVGGSATTAGSAGTTGQVLTSRGANTAPQWESPDAGGFISRVVASGRTSGVQTNSGNGFKSLGFGSIRNPGGGWDTGNNSYTVPTSGYYQVSMFAAIKASNAAYRIVWLFKVGGERFPFYEQADTSGGNYIRRGGTMTTYIDAGSVITIGYEQNANSHDVGAGATFAIVYLGN</sequence>
<evidence type="ECO:0008006" key="4">
    <source>
        <dbReference type="Google" id="ProtNLM"/>
    </source>
</evidence>
<protein>
    <recommendedName>
        <fullName evidence="4">C1q domain-containing protein</fullName>
    </recommendedName>
</protein>
<comment type="caution">
    <text evidence="2">The sequence shown here is derived from an EMBL/GenBank/DDBJ whole genome shotgun (WGS) entry which is preliminary data.</text>
</comment>
<evidence type="ECO:0000313" key="2">
    <source>
        <dbReference type="EMBL" id="MCT2560410.1"/>
    </source>
</evidence>
<evidence type="ECO:0000256" key="1">
    <source>
        <dbReference type="SAM" id="SignalP"/>
    </source>
</evidence>